<evidence type="ECO:0000313" key="1">
    <source>
        <dbReference type="EMBL" id="TNN79067.1"/>
    </source>
</evidence>
<dbReference type="EMBL" id="SRLO01000068">
    <property type="protein sequence ID" value="TNN79067.1"/>
    <property type="molecule type" value="Genomic_DNA"/>
</dbReference>
<reference evidence="1 2" key="1">
    <citation type="submission" date="2019-03" db="EMBL/GenBank/DDBJ databases">
        <title>First draft genome of Liparis tanakae, snailfish: a comprehensive survey of snailfish specific genes.</title>
        <authorList>
            <person name="Kim W."/>
            <person name="Song I."/>
            <person name="Jeong J.-H."/>
            <person name="Kim D."/>
            <person name="Kim S."/>
            <person name="Ryu S."/>
            <person name="Song J.Y."/>
            <person name="Lee S.K."/>
        </authorList>
    </citation>
    <scope>NUCLEOTIDE SEQUENCE [LARGE SCALE GENOMIC DNA]</scope>
    <source>
        <tissue evidence="1">Muscle</tissue>
    </source>
</reference>
<organism evidence="1 2">
    <name type="scientific">Liparis tanakae</name>
    <name type="common">Tanaka's snailfish</name>
    <dbReference type="NCBI Taxonomy" id="230148"/>
    <lineage>
        <taxon>Eukaryota</taxon>
        <taxon>Metazoa</taxon>
        <taxon>Chordata</taxon>
        <taxon>Craniata</taxon>
        <taxon>Vertebrata</taxon>
        <taxon>Euteleostomi</taxon>
        <taxon>Actinopterygii</taxon>
        <taxon>Neopterygii</taxon>
        <taxon>Teleostei</taxon>
        <taxon>Neoteleostei</taxon>
        <taxon>Acanthomorphata</taxon>
        <taxon>Eupercaria</taxon>
        <taxon>Perciformes</taxon>
        <taxon>Cottioidei</taxon>
        <taxon>Cottales</taxon>
        <taxon>Liparidae</taxon>
        <taxon>Liparis</taxon>
    </lineage>
</organism>
<evidence type="ECO:0000313" key="2">
    <source>
        <dbReference type="Proteomes" id="UP000314294"/>
    </source>
</evidence>
<sequence>MTIQRICEARVAFERAESPGRARLPRDELLCRSGAHLHHGGLLLRGQIHGLLRVEMRPQRMLVVLQLVLPRLQHPKIPHSYYLKPFRSFPPSPPSHPVSGEHLGSVLVLDLDDAGRLDPGLAVHLDGNSLIPQDVCFNGPAHLCDAVVLQLDDPGHSHLHAPEHGYHLQDLIVLCRSSFVPRTPYHIMFLVRLLRGRQQRLHVWFSVAQQTQGGDI</sequence>
<name>A0A4Z2IMR7_9TELE</name>
<accession>A0A4Z2IMR7</accession>
<dbReference type="AlphaFoldDB" id="A0A4Z2IMR7"/>
<keyword evidence="2" id="KW-1185">Reference proteome</keyword>
<comment type="caution">
    <text evidence="1">The sequence shown here is derived from an EMBL/GenBank/DDBJ whole genome shotgun (WGS) entry which is preliminary data.</text>
</comment>
<proteinExistence type="predicted"/>
<protein>
    <submittedName>
        <fullName evidence="1">Uncharacterized protein</fullName>
    </submittedName>
</protein>
<gene>
    <name evidence="1" type="ORF">EYF80_010746</name>
</gene>
<dbReference type="Proteomes" id="UP000314294">
    <property type="component" value="Unassembled WGS sequence"/>
</dbReference>